<feature type="region of interest" description="Disordered" evidence="3">
    <location>
        <begin position="702"/>
        <end position="729"/>
    </location>
</feature>
<dbReference type="Pfam" id="PF04082">
    <property type="entry name" value="Fungal_trans"/>
    <property type="match status" value="1"/>
</dbReference>
<evidence type="ECO:0000256" key="1">
    <source>
        <dbReference type="ARBA" id="ARBA00022723"/>
    </source>
</evidence>
<evidence type="ECO:0000313" key="5">
    <source>
        <dbReference type="EMBL" id="KAF2634761.1"/>
    </source>
</evidence>
<name>A0A6A6RJX9_9PLEO</name>
<sequence length="729" mass="82266">MQHQMPLGGFRPILPRVGQRPHAGHRPSLTGKGSRSSVACEICRKKKVKCDAIRPTCSACLSLALVCVYRTAPAESSMAAIKRKYGELETYVEERKTTQSAMEQLFHAMQTRPEAEAAAIFARIRSAANPETILRQVSTGDLLLQLHVTPETRYRFEFPLRIDMPDALRSPANPYLQSRMYEAAFSPLGRKQPSPAFLAGNPPPSQYVKPYFTATIVDPRLDAVKPSQWSEVSKDDHLMRQLLRSYFSHEHQLMGCLHKDDFLDDMMSGSTQYCTPLLVNAVLALACHSYRQLPDRMHYWDPNTLGYKFFAEAKRLWELESNIDKSLTTIQTALIFNNLCNVNCVDKIGIAYKNQAIAIAHELGLFDPLLDTEGKRVRDSRTFTAWGGFFWISMQDFHFRLASPNLVPPSTPLPDPDEKPDWYGEFYIRYPMDSKPLSVNFEHLFKAKCDLALLMNAVSNNLFTPQGEHMRRSKHRPGELAKGFIQNLQAWYDALPVSLLPKNVVFPAQFQLHVLYHDIMSVLCETVLNDTTASIFGSPRAGTQLLLAYSKMAFETLMRLYYLRHGFEGCDCYLIQDLQVLAYLAQNQLKGVTDGTVDGRVKVEEARSTLFLAAKGLHIQGQNYYLALQLSHILQTDMRSEEASMLYKFTDVKRESSGIVRPRADHIQAQYPVSIVATKDRAEKSPGLGEVLLSLGALSIQTGSDNEMGTREPSRASSSTQIPDLDDYR</sequence>
<evidence type="ECO:0000259" key="4">
    <source>
        <dbReference type="PROSITE" id="PS50048"/>
    </source>
</evidence>
<dbReference type="PANTHER" id="PTHR47256:SF1">
    <property type="entry name" value="ZN(II)2CYS6 TRANSCRIPTION FACTOR (EUROFUNG)"/>
    <property type="match status" value="1"/>
</dbReference>
<dbReference type="PROSITE" id="PS00463">
    <property type="entry name" value="ZN2_CY6_FUNGAL_1"/>
    <property type="match status" value="1"/>
</dbReference>
<proteinExistence type="predicted"/>
<evidence type="ECO:0000313" key="6">
    <source>
        <dbReference type="Proteomes" id="UP000799753"/>
    </source>
</evidence>
<dbReference type="GO" id="GO:0006351">
    <property type="term" value="P:DNA-templated transcription"/>
    <property type="evidence" value="ECO:0007669"/>
    <property type="project" value="InterPro"/>
</dbReference>
<gene>
    <name evidence="5" type="ORF">P280DRAFT_474359</name>
</gene>
<dbReference type="EMBL" id="MU006814">
    <property type="protein sequence ID" value="KAF2634761.1"/>
    <property type="molecule type" value="Genomic_DNA"/>
</dbReference>
<keyword evidence="1" id="KW-0479">Metal-binding</keyword>
<keyword evidence="6" id="KW-1185">Reference proteome</keyword>
<reference evidence="5" key="1">
    <citation type="journal article" date="2020" name="Stud. Mycol.">
        <title>101 Dothideomycetes genomes: a test case for predicting lifestyles and emergence of pathogens.</title>
        <authorList>
            <person name="Haridas S."/>
            <person name="Albert R."/>
            <person name="Binder M."/>
            <person name="Bloem J."/>
            <person name="Labutti K."/>
            <person name="Salamov A."/>
            <person name="Andreopoulos B."/>
            <person name="Baker S."/>
            <person name="Barry K."/>
            <person name="Bills G."/>
            <person name="Bluhm B."/>
            <person name="Cannon C."/>
            <person name="Castanera R."/>
            <person name="Culley D."/>
            <person name="Daum C."/>
            <person name="Ezra D."/>
            <person name="Gonzalez J."/>
            <person name="Henrissat B."/>
            <person name="Kuo A."/>
            <person name="Liang C."/>
            <person name="Lipzen A."/>
            <person name="Lutzoni F."/>
            <person name="Magnuson J."/>
            <person name="Mondo S."/>
            <person name="Nolan M."/>
            <person name="Ohm R."/>
            <person name="Pangilinan J."/>
            <person name="Park H.-J."/>
            <person name="Ramirez L."/>
            <person name="Alfaro M."/>
            <person name="Sun H."/>
            <person name="Tritt A."/>
            <person name="Yoshinaga Y."/>
            <person name="Zwiers L.-H."/>
            <person name="Turgeon B."/>
            <person name="Goodwin S."/>
            <person name="Spatafora J."/>
            <person name="Crous P."/>
            <person name="Grigoriev I."/>
        </authorList>
    </citation>
    <scope>NUCLEOTIDE SEQUENCE</scope>
    <source>
        <strain evidence="5">CBS 473.64</strain>
    </source>
</reference>
<accession>A0A6A6RJX9</accession>
<dbReference type="SUPFAM" id="SSF57701">
    <property type="entry name" value="Zn2/Cys6 DNA-binding domain"/>
    <property type="match status" value="1"/>
</dbReference>
<dbReference type="InterPro" id="IPR001138">
    <property type="entry name" value="Zn2Cys6_DnaBD"/>
</dbReference>
<dbReference type="GO" id="GO:0000981">
    <property type="term" value="F:DNA-binding transcription factor activity, RNA polymerase II-specific"/>
    <property type="evidence" value="ECO:0007669"/>
    <property type="project" value="InterPro"/>
</dbReference>
<dbReference type="Proteomes" id="UP000799753">
    <property type="component" value="Unassembled WGS sequence"/>
</dbReference>
<evidence type="ECO:0000256" key="2">
    <source>
        <dbReference type="ARBA" id="ARBA00023242"/>
    </source>
</evidence>
<dbReference type="InterPro" id="IPR053187">
    <property type="entry name" value="Notoamide_regulator"/>
</dbReference>
<dbReference type="PANTHER" id="PTHR47256">
    <property type="entry name" value="ZN(II)2CYS6 TRANSCRIPTION FACTOR (EUROFUNG)-RELATED"/>
    <property type="match status" value="1"/>
</dbReference>
<dbReference type="CDD" id="cd12148">
    <property type="entry name" value="fungal_TF_MHR"/>
    <property type="match status" value="1"/>
</dbReference>
<dbReference type="InterPro" id="IPR007219">
    <property type="entry name" value="XnlR_reg_dom"/>
</dbReference>
<dbReference type="Gene3D" id="4.10.240.10">
    <property type="entry name" value="Zn(2)-C6 fungal-type DNA-binding domain"/>
    <property type="match status" value="1"/>
</dbReference>
<dbReference type="GO" id="GO:0008270">
    <property type="term" value="F:zinc ion binding"/>
    <property type="evidence" value="ECO:0007669"/>
    <property type="project" value="InterPro"/>
</dbReference>
<protein>
    <submittedName>
        <fullName evidence="5">Nitrate assimilation regulatory protein nirA</fullName>
    </submittedName>
</protein>
<keyword evidence="2" id="KW-0539">Nucleus</keyword>
<dbReference type="OrthoDB" id="426882at2759"/>
<dbReference type="PROSITE" id="PS50048">
    <property type="entry name" value="ZN2_CY6_FUNGAL_2"/>
    <property type="match status" value="1"/>
</dbReference>
<dbReference type="Pfam" id="PF00172">
    <property type="entry name" value="Zn_clus"/>
    <property type="match status" value="1"/>
</dbReference>
<dbReference type="AlphaFoldDB" id="A0A6A6RJX9"/>
<organism evidence="5 6">
    <name type="scientific">Massarina eburnea CBS 473.64</name>
    <dbReference type="NCBI Taxonomy" id="1395130"/>
    <lineage>
        <taxon>Eukaryota</taxon>
        <taxon>Fungi</taxon>
        <taxon>Dikarya</taxon>
        <taxon>Ascomycota</taxon>
        <taxon>Pezizomycotina</taxon>
        <taxon>Dothideomycetes</taxon>
        <taxon>Pleosporomycetidae</taxon>
        <taxon>Pleosporales</taxon>
        <taxon>Massarineae</taxon>
        <taxon>Massarinaceae</taxon>
        <taxon>Massarina</taxon>
    </lineage>
</organism>
<dbReference type="InterPro" id="IPR036864">
    <property type="entry name" value="Zn2-C6_fun-type_DNA-bd_sf"/>
</dbReference>
<evidence type="ECO:0000256" key="3">
    <source>
        <dbReference type="SAM" id="MobiDB-lite"/>
    </source>
</evidence>
<dbReference type="CDD" id="cd00067">
    <property type="entry name" value="GAL4"/>
    <property type="match status" value="1"/>
</dbReference>
<feature type="region of interest" description="Disordered" evidence="3">
    <location>
        <begin position="1"/>
        <end position="32"/>
    </location>
</feature>
<feature type="domain" description="Zn(2)-C6 fungal-type" evidence="4">
    <location>
        <begin position="39"/>
        <end position="69"/>
    </location>
</feature>
<dbReference type="SMART" id="SM00066">
    <property type="entry name" value="GAL4"/>
    <property type="match status" value="1"/>
</dbReference>
<dbReference type="GO" id="GO:0003677">
    <property type="term" value="F:DNA binding"/>
    <property type="evidence" value="ECO:0007669"/>
    <property type="project" value="InterPro"/>
</dbReference>